<feature type="compositionally biased region" description="Acidic residues" evidence="1">
    <location>
        <begin position="22"/>
        <end position="83"/>
    </location>
</feature>
<proteinExistence type="predicted"/>
<dbReference type="SUPFAM" id="SSF88713">
    <property type="entry name" value="Glycoside hydrolase/deacetylase"/>
    <property type="match status" value="1"/>
</dbReference>
<dbReference type="AlphaFoldDB" id="A0ABD5QKS4"/>
<evidence type="ECO:0000259" key="2">
    <source>
        <dbReference type="Pfam" id="PF01522"/>
    </source>
</evidence>
<evidence type="ECO:0000313" key="3">
    <source>
        <dbReference type="EMBL" id="MFC4990350.1"/>
    </source>
</evidence>
<dbReference type="Proteomes" id="UP001595925">
    <property type="component" value="Unassembled WGS sequence"/>
</dbReference>
<feature type="region of interest" description="Disordered" evidence="1">
    <location>
        <begin position="15"/>
        <end position="190"/>
    </location>
</feature>
<feature type="domain" description="NodB homology" evidence="2">
    <location>
        <begin position="399"/>
        <end position="522"/>
    </location>
</feature>
<dbReference type="EMBL" id="JBHSJG010000072">
    <property type="protein sequence ID" value="MFC4990350.1"/>
    <property type="molecule type" value="Genomic_DNA"/>
</dbReference>
<protein>
    <submittedName>
        <fullName evidence="3">Polysaccharide deacetylase family protein</fullName>
    </submittedName>
</protein>
<keyword evidence="4" id="KW-1185">Reference proteome</keyword>
<evidence type="ECO:0000313" key="4">
    <source>
        <dbReference type="Proteomes" id="UP001595925"/>
    </source>
</evidence>
<dbReference type="Gene3D" id="3.20.20.370">
    <property type="entry name" value="Glycoside hydrolase/deacetylase"/>
    <property type="match status" value="1"/>
</dbReference>
<reference evidence="3 4" key="1">
    <citation type="journal article" date="2019" name="Int. J. Syst. Evol. Microbiol.">
        <title>The Global Catalogue of Microorganisms (GCM) 10K type strain sequencing project: providing services to taxonomists for standard genome sequencing and annotation.</title>
        <authorList>
            <consortium name="The Broad Institute Genomics Platform"/>
            <consortium name="The Broad Institute Genome Sequencing Center for Infectious Disease"/>
            <person name="Wu L."/>
            <person name="Ma J."/>
        </authorList>
    </citation>
    <scope>NUCLEOTIDE SEQUENCE [LARGE SCALE GENOMIC DNA]</scope>
    <source>
        <strain evidence="3 4">CGMCC 1.15824</strain>
    </source>
</reference>
<dbReference type="CDD" id="cd10970">
    <property type="entry name" value="CE4_DAC_u1_6s"/>
    <property type="match status" value="1"/>
</dbReference>
<evidence type="ECO:0000256" key="1">
    <source>
        <dbReference type="SAM" id="MobiDB-lite"/>
    </source>
</evidence>
<name>A0ABD5QKS4_9EURY</name>
<dbReference type="InterPro" id="IPR002509">
    <property type="entry name" value="NODB_dom"/>
</dbReference>
<dbReference type="Pfam" id="PF01522">
    <property type="entry name" value="Polysacc_deac_1"/>
    <property type="match status" value="1"/>
</dbReference>
<gene>
    <name evidence="3" type="ORF">ACFPFO_21880</name>
</gene>
<sequence length="617" mass="66913">MLALSGVAAVSGLAGCAAFGGDDGDGSNETDDEGNDTNETNDETDETDAGNETDEGNVTDGDNATDEDNESDAGEGNESDAEDGYSLSVTVETGDGDPIEGATVWLEGDQLATGDAPEEAGDAGNETSANETGNETGANETGNETGANETNASNETSSGNETNANETGNGTDTSSEYENETGGNGTVEFTGLADGEYTVLASAEGYAESEETVEIDGGNAETTITLEEGGSDLAVETEYNSREEYAQPGDSFDDFEDLSSWSITEGNAEEDTDVSFTGSQSVRLYTEEEGANMVIERDLESDNPDLTDLDFSMAVRTPTPENIAVELRFVDVYGSSRIYQLPSIAYRGGDAGWFRTAPGVFEEDEYPPEMDFLDRLEVRVHHTGEGAEVWVDDIRTHQKPDSGYVVLGWDDGLRTFYEEASPLHDEYGVNAVQSVVRQWIIGGREDVMTRGELLERQEAGDQIVGHGTHARFAEMEPDQLRDSVETDKQFKVNSGFEGANFLTFPHNSFNSTVLDIVSDYYYAGGYNQAGNVNLTAVYGFDPLVLPRTIGHDLELCQDCVDTAAQYNQCTVLNFHDFELDNTIDRDEYDQLLEYIDGTDNVEVITLDELWEMRTENQ</sequence>
<dbReference type="RefSeq" id="WP_224828670.1">
    <property type="nucleotide sequence ID" value="NZ_JAIVEF010000009.1"/>
</dbReference>
<dbReference type="InterPro" id="IPR011330">
    <property type="entry name" value="Glyco_hydro/deAcase_b/a-brl"/>
</dbReference>
<organism evidence="3 4">
    <name type="scientific">Saliphagus infecundisoli</name>
    <dbReference type="NCBI Taxonomy" id="1849069"/>
    <lineage>
        <taxon>Archaea</taxon>
        <taxon>Methanobacteriati</taxon>
        <taxon>Methanobacteriota</taxon>
        <taxon>Stenosarchaea group</taxon>
        <taxon>Halobacteria</taxon>
        <taxon>Halobacteriales</taxon>
        <taxon>Natrialbaceae</taxon>
        <taxon>Saliphagus</taxon>
    </lineage>
</organism>
<accession>A0ABD5QKS4</accession>
<feature type="compositionally biased region" description="Polar residues" evidence="1">
    <location>
        <begin position="125"/>
        <end position="158"/>
    </location>
</feature>
<feature type="compositionally biased region" description="Low complexity" evidence="1">
    <location>
        <begin position="159"/>
        <end position="173"/>
    </location>
</feature>
<dbReference type="Gene3D" id="2.60.40.1120">
    <property type="entry name" value="Carboxypeptidase-like, regulatory domain"/>
    <property type="match status" value="1"/>
</dbReference>
<comment type="caution">
    <text evidence="3">The sequence shown here is derived from an EMBL/GenBank/DDBJ whole genome shotgun (WGS) entry which is preliminary data.</text>
</comment>